<dbReference type="Proteomes" id="UP000058446">
    <property type="component" value="Chromosome"/>
</dbReference>
<organism evidence="1 2">
    <name type="scientific">Corynebacterium lactis RW2-5</name>
    <dbReference type="NCBI Taxonomy" id="1408189"/>
    <lineage>
        <taxon>Bacteria</taxon>
        <taxon>Bacillati</taxon>
        <taxon>Actinomycetota</taxon>
        <taxon>Actinomycetes</taxon>
        <taxon>Mycobacteriales</taxon>
        <taxon>Corynebacteriaceae</taxon>
        <taxon>Corynebacterium</taxon>
    </lineage>
</organism>
<protein>
    <recommendedName>
        <fullName evidence="3">DUF3145 domain-containing protein</fullName>
    </recommendedName>
</protein>
<name>A0A0K2H1Y9_9CORY</name>
<dbReference type="PATRIC" id="fig|1408189.4.peg.1670"/>
<keyword evidence="2" id="KW-1185">Reference proteome</keyword>
<sequence length="197" mass="20999">MRLTHTGTLWIHSMPGPLQQHITWALARLSMPDGTKPGRGIWRSLRTGSSLCAEVPFVADAEAVTSLVDNLSRWPHLYFELAQDPTVDDAGMAVDGMRYCHTPELGTFAGQTDAAGNIVVGEDALRNIAAQGGDIADAIDSAIAGPWDRVLEPMRLATAGFEPVEGEASESEMAPPLGEVTAGGANVVQFYPRRAAM</sequence>
<evidence type="ECO:0000313" key="1">
    <source>
        <dbReference type="EMBL" id="ALA67726.1"/>
    </source>
</evidence>
<dbReference type="KEGG" id="clw:CLAC_08340"/>
<dbReference type="STRING" id="1408189.CLAC_08340"/>
<dbReference type="OrthoDB" id="3210860at2"/>
<evidence type="ECO:0008006" key="3">
    <source>
        <dbReference type="Google" id="ProtNLM"/>
    </source>
</evidence>
<dbReference type="Pfam" id="PF11343">
    <property type="entry name" value="DUF3145"/>
    <property type="match status" value="1"/>
</dbReference>
<dbReference type="RefSeq" id="WP_053412492.1">
    <property type="nucleotide sequence ID" value="NZ_CP006841.1"/>
</dbReference>
<dbReference type="AlphaFoldDB" id="A0A0K2H1Y9"/>
<dbReference type="InterPro" id="IPR021491">
    <property type="entry name" value="DUF3145"/>
</dbReference>
<proteinExistence type="predicted"/>
<evidence type="ECO:0000313" key="2">
    <source>
        <dbReference type="Proteomes" id="UP000058446"/>
    </source>
</evidence>
<dbReference type="EMBL" id="CP006841">
    <property type="protein sequence ID" value="ALA67726.1"/>
    <property type="molecule type" value="Genomic_DNA"/>
</dbReference>
<reference evidence="1 2" key="1">
    <citation type="submission" date="2013-10" db="EMBL/GenBank/DDBJ databases">
        <title>Complete genome sequence of Corynebacterium lactis DSM 45799(T), isolated from raw cow milk.</title>
        <authorList>
            <person name="Ruckert C."/>
            <person name="Albersmeier A."/>
            <person name="Lipski A."/>
            <person name="Kalinowski J."/>
        </authorList>
    </citation>
    <scope>NUCLEOTIDE SEQUENCE [LARGE SCALE GENOMIC DNA]</scope>
    <source>
        <strain evidence="1 2">RW2-5</strain>
    </source>
</reference>
<accession>A0A0K2H1Y9</accession>
<gene>
    <name evidence="1" type="ORF">CLAC_08340</name>
</gene>